<protein>
    <submittedName>
        <fullName evidence="3">Phosphoesterase RecJ domain-containing protein</fullName>
    </submittedName>
</protein>
<evidence type="ECO:0000313" key="3">
    <source>
        <dbReference type="EMBL" id="SDG61255.1"/>
    </source>
</evidence>
<keyword evidence="4" id="KW-1185">Reference proteome</keyword>
<dbReference type="EMBL" id="FNCW01000004">
    <property type="protein sequence ID" value="SDG61255.1"/>
    <property type="molecule type" value="Genomic_DNA"/>
</dbReference>
<feature type="domain" description="DDH" evidence="1">
    <location>
        <begin position="18"/>
        <end position="169"/>
    </location>
</feature>
<evidence type="ECO:0000259" key="2">
    <source>
        <dbReference type="Pfam" id="PF02272"/>
    </source>
</evidence>
<sequence length="337" mass="37510">MRKNSIDGLKSQLSTDSKVSIIGHKNPDGDALGSTLGLSLFLAKLGISTQVIMPNGFPDFLKWLPGIDQVLCYDAHQAECEKKLVESDFVFTLDFNDLGRTGNLGEFLKTLDTSFVMIDHHQESSDYAEFMLVDTHIASTCELVYEFITTEYLEQKLTAEVASCLYTGIMTDTGSFRFPSTTSKTHRIIADLIDAGAKNSQIHQDIYDNNAESRLHLLGKALQNLKVLRDFSTAYTYLSQEDLDTHGFKKGDTEGFVNYALSLKEIKFAVIFIENKSEKIVKISFRSIGDFDVNAFARSHYSGGGHKNAAGGKSDLSLESTLVEFENTLKSYKKELI</sequence>
<dbReference type="InterPro" id="IPR038763">
    <property type="entry name" value="DHH_sf"/>
</dbReference>
<dbReference type="InterPro" id="IPR051319">
    <property type="entry name" value="Oligoribo/pAp-PDE_c-di-AMP_PDE"/>
</dbReference>
<dbReference type="Pfam" id="PF01368">
    <property type="entry name" value="DHH"/>
    <property type="match status" value="1"/>
</dbReference>
<evidence type="ECO:0000259" key="1">
    <source>
        <dbReference type="Pfam" id="PF01368"/>
    </source>
</evidence>
<dbReference type="Proteomes" id="UP000199296">
    <property type="component" value="Unassembled WGS sequence"/>
</dbReference>
<dbReference type="InterPro" id="IPR001667">
    <property type="entry name" value="DDH_dom"/>
</dbReference>
<name>A0A1G7VN68_9FLAO</name>
<accession>A0A1G7VN68</accession>
<dbReference type="PANTHER" id="PTHR47618">
    <property type="entry name" value="BIFUNCTIONAL OLIGORIBONUCLEASE AND PAP PHOSPHATASE NRNA"/>
    <property type="match status" value="1"/>
</dbReference>
<dbReference type="PANTHER" id="PTHR47618:SF1">
    <property type="entry name" value="BIFUNCTIONAL OLIGORIBONUCLEASE AND PAP PHOSPHATASE NRNA"/>
    <property type="match status" value="1"/>
</dbReference>
<dbReference type="GO" id="GO:0003676">
    <property type="term" value="F:nucleic acid binding"/>
    <property type="evidence" value="ECO:0007669"/>
    <property type="project" value="InterPro"/>
</dbReference>
<dbReference type="Gene3D" id="3.90.1640.10">
    <property type="entry name" value="inorganic pyrophosphatase (n-terminal core)"/>
    <property type="match status" value="1"/>
</dbReference>
<dbReference type="OrthoDB" id="9803668at2"/>
<gene>
    <name evidence="3" type="ORF">SAMN04488027_10422</name>
</gene>
<feature type="domain" description="DHHA1" evidence="2">
    <location>
        <begin position="245"/>
        <end position="325"/>
    </location>
</feature>
<dbReference type="AlphaFoldDB" id="A0A1G7VN68"/>
<dbReference type="SUPFAM" id="SSF64182">
    <property type="entry name" value="DHH phosphoesterases"/>
    <property type="match status" value="1"/>
</dbReference>
<proteinExistence type="predicted"/>
<dbReference type="Gene3D" id="3.10.310.30">
    <property type="match status" value="1"/>
</dbReference>
<evidence type="ECO:0000313" key="4">
    <source>
        <dbReference type="Proteomes" id="UP000199296"/>
    </source>
</evidence>
<organism evidence="3 4">
    <name type="scientific">Psychroflexus sediminis</name>
    <dbReference type="NCBI Taxonomy" id="470826"/>
    <lineage>
        <taxon>Bacteria</taxon>
        <taxon>Pseudomonadati</taxon>
        <taxon>Bacteroidota</taxon>
        <taxon>Flavobacteriia</taxon>
        <taxon>Flavobacteriales</taxon>
        <taxon>Flavobacteriaceae</taxon>
        <taxon>Psychroflexus</taxon>
    </lineage>
</organism>
<dbReference type="RefSeq" id="WP_093366210.1">
    <property type="nucleotide sequence ID" value="NZ_FNCW01000004.1"/>
</dbReference>
<dbReference type="InterPro" id="IPR003156">
    <property type="entry name" value="DHHA1_dom"/>
</dbReference>
<dbReference type="STRING" id="470826.SAMN04488027_10422"/>
<reference evidence="3 4" key="1">
    <citation type="submission" date="2016-10" db="EMBL/GenBank/DDBJ databases">
        <authorList>
            <person name="de Groot N.N."/>
        </authorList>
    </citation>
    <scope>NUCLEOTIDE SEQUENCE [LARGE SCALE GENOMIC DNA]</scope>
    <source>
        <strain evidence="3 4">DSM 19803</strain>
    </source>
</reference>
<dbReference type="Pfam" id="PF02272">
    <property type="entry name" value="DHHA1"/>
    <property type="match status" value="1"/>
</dbReference>